<dbReference type="STRING" id="57704.SAMN04489793_2822"/>
<reference evidence="2" key="1">
    <citation type="submission" date="2016-10" db="EMBL/GenBank/DDBJ databases">
        <authorList>
            <person name="Varghese N."/>
            <person name="Submissions S."/>
        </authorList>
    </citation>
    <scope>NUCLEOTIDE SEQUENCE [LARGE SCALE GENOMIC DNA]</scope>
    <source>
        <strain evidence="2">DSM 44234</strain>
    </source>
</reference>
<dbReference type="Proteomes" id="UP000182241">
    <property type="component" value="Unassembled WGS sequence"/>
</dbReference>
<dbReference type="EMBL" id="FNSA01000003">
    <property type="protein sequence ID" value="SEC65320.1"/>
    <property type="molecule type" value="Genomic_DNA"/>
</dbReference>
<accession>A0A1H4U9P4</accession>
<dbReference type="RefSeq" id="WP_068741773.1">
    <property type="nucleotide sequence ID" value="NZ_FNSA01000003.1"/>
</dbReference>
<protein>
    <submittedName>
        <fullName evidence="1">Uncharacterized protein</fullName>
    </submittedName>
</protein>
<evidence type="ECO:0000313" key="2">
    <source>
        <dbReference type="Proteomes" id="UP000182241"/>
    </source>
</evidence>
<evidence type="ECO:0000313" key="1">
    <source>
        <dbReference type="EMBL" id="SEC65320.1"/>
    </source>
</evidence>
<gene>
    <name evidence="1" type="ORF">SAMN04489793_2822</name>
</gene>
<organism evidence="1 2">
    <name type="scientific">Tsukamurella tyrosinosolvens</name>
    <dbReference type="NCBI Taxonomy" id="57704"/>
    <lineage>
        <taxon>Bacteria</taxon>
        <taxon>Bacillati</taxon>
        <taxon>Actinomycetota</taxon>
        <taxon>Actinomycetes</taxon>
        <taxon>Mycobacteriales</taxon>
        <taxon>Tsukamurellaceae</taxon>
        <taxon>Tsukamurella</taxon>
    </lineage>
</organism>
<dbReference type="AlphaFoldDB" id="A0A1H4U9P4"/>
<name>A0A1H4U9P4_TSUTY</name>
<keyword evidence="2" id="KW-1185">Reference proteome</keyword>
<proteinExistence type="predicted"/>
<sequence length="59" mass="6505">MAEIHGNEGALVDLTTGSVLRVTPESDIRWAPLFPAHLPDEDALGYAELHGRPVRRVEE</sequence>